<accession>A0A8S4FGY1</accession>
<sequence length="69" mass="7482">MADGAPRSCQVEGNTGGRCASETATLGYHSAPPAPPAMQARRHSYWWHLLVDLPILLMGKCILFSVDLD</sequence>
<gene>
    <name evidence="2" type="ORF">PLXY2_LOCUS9023</name>
</gene>
<dbReference type="AlphaFoldDB" id="A0A8S4FGY1"/>
<evidence type="ECO:0000256" key="1">
    <source>
        <dbReference type="SAM" id="Phobius"/>
    </source>
</evidence>
<protein>
    <submittedName>
        <fullName evidence="2">(diamondback moth) hypothetical protein</fullName>
    </submittedName>
</protein>
<keyword evidence="1" id="KW-1133">Transmembrane helix</keyword>
<comment type="caution">
    <text evidence="2">The sequence shown here is derived from an EMBL/GenBank/DDBJ whole genome shotgun (WGS) entry which is preliminary data.</text>
</comment>
<keyword evidence="1" id="KW-0472">Membrane</keyword>
<keyword evidence="1" id="KW-0812">Transmembrane</keyword>
<keyword evidence="3" id="KW-1185">Reference proteome</keyword>
<proteinExistence type="predicted"/>
<evidence type="ECO:0000313" key="2">
    <source>
        <dbReference type="EMBL" id="CAG9127468.1"/>
    </source>
</evidence>
<organism evidence="2 3">
    <name type="scientific">Plutella xylostella</name>
    <name type="common">Diamondback moth</name>
    <name type="synonym">Plutella maculipennis</name>
    <dbReference type="NCBI Taxonomy" id="51655"/>
    <lineage>
        <taxon>Eukaryota</taxon>
        <taxon>Metazoa</taxon>
        <taxon>Ecdysozoa</taxon>
        <taxon>Arthropoda</taxon>
        <taxon>Hexapoda</taxon>
        <taxon>Insecta</taxon>
        <taxon>Pterygota</taxon>
        <taxon>Neoptera</taxon>
        <taxon>Endopterygota</taxon>
        <taxon>Lepidoptera</taxon>
        <taxon>Glossata</taxon>
        <taxon>Ditrysia</taxon>
        <taxon>Yponomeutoidea</taxon>
        <taxon>Plutellidae</taxon>
        <taxon>Plutella</taxon>
    </lineage>
</organism>
<dbReference type="EMBL" id="CAJHNJ030000034">
    <property type="protein sequence ID" value="CAG9127468.1"/>
    <property type="molecule type" value="Genomic_DNA"/>
</dbReference>
<dbReference type="Proteomes" id="UP000653454">
    <property type="component" value="Unassembled WGS sequence"/>
</dbReference>
<evidence type="ECO:0000313" key="3">
    <source>
        <dbReference type="Proteomes" id="UP000653454"/>
    </source>
</evidence>
<feature type="transmembrane region" description="Helical" evidence="1">
    <location>
        <begin position="45"/>
        <end position="66"/>
    </location>
</feature>
<reference evidence="2" key="1">
    <citation type="submission" date="2020-11" db="EMBL/GenBank/DDBJ databases">
        <authorList>
            <person name="Whiteford S."/>
        </authorList>
    </citation>
    <scope>NUCLEOTIDE SEQUENCE</scope>
</reference>
<name>A0A8S4FGY1_PLUXY</name>